<dbReference type="InterPro" id="IPR009057">
    <property type="entry name" value="Homeodomain-like_sf"/>
</dbReference>
<dbReference type="InterPro" id="IPR050109">
    <property type="entry name" value="HTH-type_TetR-like_transc_reg"/>
</dbReference>
<sequence length="235" mass="25946">MINPSEIPVTSRRLSFSKQVTVLSDKCHLSEVKAPATATGFSRIRREKLLRTACEVIAEQGFGHTRTIDIAKAAGVSQALLFYHFDTKEGLFAQAFGYAARVHLQSLADLEESAGAPLDRLRSLLRLCSPAIPTKGWRFWIDAWSEGMRSPELEATSRRIDARGRTLMRGIIEAGVDCGQFACPDPDATTWRLFALIDGLAVQTHLHPNALSRRRVNALIRTAASYELGVAAERL</sequence>
<dbReference type="AlphaFoldDB" id="A0A1G9FFF2"/>
<dbReference type="Proteomes" id="UP000198683">
    <property type="component" value="Unassembled WGS sequence"/>
</dbReference>
<dbReference type="SUPFAM" id="SSF48498">
    <property type="entry name" value="Tetracyclin repressor-like, C-terminal domain"/>
    <property type="match status" value="1"/>
</dbReference>
<dbReference type="InterPro" id="IPR001647">
    <property type="entry name" value="HTH_TetR"/>
</dbReference>
<evidence type="ECO:0000256" key="4">
    <source>
        <dbReference type="ARBA" id="ARBA00023163"/>
    </source>
</evidence>
<dbReference type="GO" id="GO:0003700">
    <property type="term" value="F:DNA-binding transcription factor activity"/>
    <property type="evidence" value="ECO:0007669"/>
    <property type="project" value="TreeGrafter"/>
</dbReference>
<evidence type="ECO:0000256" key="5">
    <source>
        <dbReference type="PROSITE-ProRule" id="PRU00335"/>
    </source>
</evidence>
<dbReference type="InterPro" id="IPR036271">
    <property type="entry name" value="Tet_transcr_reg_TetR-rel_C_sf"/>
</dbReference>
<accession>A0A1G9FFF2</accession>
<dbReference type="PANTHER" id="PTHR30055:SF200">
    <property type="entry name" value="HTH-TYPE TRANSCRIPTIONAL REPRESSOR BDCR"/>
    <property type="match status" value="1"/>
</dbReference>
<name>A0A1G9FFF2_9ACTN</name>
<feature type="domain" description="HTH tetR-type" evidence="6">
    <location>
        <begin position="43"/>
        <end position="103"/>
    </location>
</feature>
<dbReference type="Gene3D" id="1.10.357.10">
    <property type="entry name" value="Tetracycline Repressor, domain 2"/>
    <property type="match status" value="1"/>
</dbReference>
<dbReference type="PANTHER" id="PTHR30055">
    <property type="entry name" value="HTH-TYPE TRANSCRIPTIONAL REGULATOR RUTR"/>
    <property type="match status" value="1"/>
</dbReference>
<proteinExistence type="predicted"/>
<keyword evidence="4" id="KW-0804">Transcription</keyword>
<evidence type="ECO:0000313" key="7">
    <source>
        <dbReference type="EMBL" id="SDK87108.1"/>
    </source>
</evidence>
<reference evidence="7 8" key="1">
    <citation type="submission" date="2016-10" db="EMBL/GenBank/DDBJ databases">
        <authorList>
            <person name="de Groot N.N."/>
        </authorList>
    </citation>
    <scope>NUCLEOTIDE SEQUENCE [LARGE SCALE GENOMIC DNA]</scope>
    <source>
        <strain evidence="7 8">CGMCC 4.5681</strain>
    </source>
</reference>
<dbReference type="EMBL" id="FNFB01000012">
    <property type="protein sequence ID" value="SDK87108.1"/>
    <property type="molecule type" value="Genomic_DNA"/>
</dbReference>
<organism evidence="7 8">
    <name type="scientific">Nonomuraea maritima</name>
    <dbReference type="NCBI Taxonomy" id="683260"/>
    <lineage>
        <taxon>Bacteria</taxon>
        <taxon>Bacillati</taxon>
        <taxon>Actinomycetota</taxon>
        <taxon>Actinomycetes</taxon>
        <taxon>Streptosporangiales</taxon>
        <taxon>Streptosporangiaceae</taxon>
        <taxon>Nonomuraea</taxon>
    </lineage>
</organism>
<dbReference type="GO" id="GO:0000976">
    <property type="term" value="F:transcription cis-regulatory region binding"/>
    <property type="evidence" value="ECO:0007669"/>
    <property type="project" value="TreeGrafter"/>
</dbReference>
<feature type="DNA-binding region" description="H-T-H motif" evidence="5">
    <location>
        <begin position="66"/>
        <end position="85"/>
    </location>
</feature>
<dbReference type="PROSITE" id="PS50977">
    <property type="entry name" value="HTH_TETR_2"/>
    <property type="match status" value="1"/>
</dbReference>
<dbReference type="SUPFAM" id="SSF46689">
    <property type="entry name" value="Homeodomain-like"/>
    <property type="match status" value="1"/>
</dbReference>
<evidence type="ECO:0000256" key="3">
    <source>
        <dbReference type="ARBA" id="ARBA00023125"/>
    </source>
</evidence>
<dbReference type="PRINTS" id="PR00455">
    <property type="entry name" value="HTHTETR"/>
</dbReference>
<dbReference type="Pfam" id="PF00440">
    <property type="entry name" value="TetR_N"/>
    <property type="match status" value="1"/>
</dbReference>
<evidence type="ECO:0000259" key="6">
    <source>
        <dbReference type="PROSITE" id="PS50977"/>
    </source>
</evidence>
<evidence type="ECO:0000256" key="1">
    <source>
        <dbReference type="ARBA" id="ARBA00022491"/>
    </source>
</evidence>
<dbReference type="InterPro" id="IPR039538">
    <property type="entry name" value="BetI_C"/>
</dbReference>
<evidence type="ECO:0000313" key="8">
    <source>
        <dbReference type="Proteomes" id="UP000198683"/>
    </source>
</evidence>
<dbReference type="Pfam" id="PF13977">
    <property type="entry name" value="TetR_C_6"/>
    <property type="match status" value="1"/>
</dbReference>
<gene>
    <name evidence="7" type="ORF">SAMN05421874_11273</name>
</gene>
<dbReference type="STRING" id="683260.SAMN05421874_11273"/>
<keyword evidence="8" id="KW-1185">Reference proteome</keyword>
<evidence type="ECO:0000256" key="2">
    <source>
        <dbReference type="ARBA" id="ARBA00023015"/>
    </source>
</evidence>
<dbReference type="OrthoDB" id="3474596at2"/>
<keyword evidence="1" id="KW-0678">Repressor</keyword>
<protein>
    <submittedName>
        <fullName evidence="7">DNA-binding transcriptional regulator, AcrR family</fullName>
    </submittedName>
</protein>
<keyword evidence="3 5" id="KW-0238">DNA-binding</keyword>
<keyword evidence="2" id="KW-0805">Transcription regulation</keyword>